<dbReference type="RefSeq" id="WP_047341005.1">
    <property type="nucleotide sequence ID" value="NZ_LDEB01000005.1"/>
</dbReference>
<dbReference type="CDD" id="cd08645">
    <property type="entry name" value="FMT_core_GART"/>
    <property type="match status" value="1"/>
</dbReference>
<comment type="similarity">
    <text evidence="4 6">Belongs to the GART family.</text>
</comment>
<dbReference type="GO" id="GO:0006189">
    <property type="term" value="P:'de novo' IMP biosynthetic process"/>
    <property type="evidence" value="ECO:0007669"/>
    <property type="project" value="UniProtKB-UniRule"/>
</dbReference>
<dbReference type="PANTHER" id="PTHR43369:SF2">
    <property type="entry name" value="PHOSPHORIBOSYLGLYCINAMIDE FORMYLTRANSFERASE"/>
    <property type="match status" value="1"/>
</dbReference>
<name>A0A0I9WMT9_9ENTE</name>
<evidence type="ECO:0000256" key="3">
    <source>
        <dbReference type="ARBA" id="ARBA00022755"/>
    </source>
</evidence>
<dbReference type="Pfam" id="PF00551">
    <property type="entry name" value="Formyl_trans_N"/>
    <property type="match status" value="1"/>
</dbReference>
<gene>
    <name evidence="6" type="primary">purN</name>
    <name evidence="8" type="ORF">B5E88_00250</name>
</gene>
<evidence type="ECO:0000313" key="8">
    <source>
        <dbReference type="EMBL" id="OUQ11804.1"/>
    </source>
</evidence>
<dbReference type="PANTHER" id="PTHR43369">
    <property type="entry name" value="PHOSPHORIBOSYLGLYCINAMIDE FORMYLTRANSFERASE"/>
    <property type="match status" value="1"/>
</dbReference>
<dbReference type="NCBIfam" id="TIGR00639">
    <property type="entry name" value="PurN"/>
    <property type="match status" value="1"/>
</dbReference>
<dbReference type="GO" id="GO:0004644">
    <property type="term" value="F:phosphoribosylglycinamide formyltransferase activity"/>
    <property type="evidence" value="ECO:0007669"/>
    <property type="project" value="UniProtKB-UniRule"/>
</dbReference>
<keyword evidence="2 6" id="KW-0808">Transferase</keyword>
<evidence type="ECO:0000256" key="5">
    <source>
        <dbReference type="ARBA" id="ARBA00047664"/>
    </source>
</evidence>
<feature type="active site" description="Proton donor" evidence="6">
    <location>
        <position position="108"/>
    </location>
</feature>
<comment type="function">
    <text evidence="6">Catalyzes the transfer of a formyl group from 10-formyltetrahydrofolate to 5-phospho-ribosyl-glycinamide (GAR), producing 5-phospho-ribosyl-N-formylglycinamide (FGAR) and tetrahydrofolate.</text>
</comment>
<feature type="binding site" evidence="6">
    <location>
        <begin position="11"/>
        <end position="13"/>
    </location>
    <ligand>
        <name>N(1)-(5-phospho-beta-D-ribosyl)glycinamide</name>
        <dbReference type="ChEBI" id="CHEBI:143788"/>
    </ligand>
</feature>
<dbReference type="AlphaFoldDB" id="A0A0I9WMT9"/>
<evidence type="ECO:0000256" key="4">
    <source>
        <dbReference type="ARBA" id="ARBA00038440"/>
    </source>
</evidence>
<sequence>MRVAILASGNGSNFEALAYQFQAGLLPGELIFVFSDHHNAYVLERARRLNVCAFSFEVKEFANKAAYEKALLQLLQEQEIDLIVLAGYMRIIGQTLLSHYSNRILNIHPSLLPSFPGLHGIKDAYEYGVKVTGVTVHLVDDGVDTGPIIAQEPVMILPEDSLESLEEKIHQTEHRLYPKVLRDVLLQSDKNKSKGE</sequence>
<dbReference type="InterPro" id="IPR036477">
    <property type="entry name" value="Formyl_transf_N_sf"/>
</dbReference>
<feature type="binding site" evidence="6">
    <location>
        <position position="64"/>
    </location>
    <ligand>
        <name>(6R)-10-formyltetrahydrofolate</name>
        <dbReference type="ChEBI" id="CHEBI:195366"/>
    </ligand>
</feature>
<dbReference type="EC" id="2.1.2.2" evidence="6"/>
<evidence type="ECO:0000313" key="9">
    <source>
        <dbReference type="Proteomes" id="UP000196074"/>
    </source>
</evidence>
<dbReference type="HAMAP" id="MF_01930">
    <property type="entry name" value="PurN"/>
    <property type="match status" value="1"/>
</dbReference>
<dbReference type="InterPro" id="IPR001555">
    <property type="entry name" value="GART_AS"/>
</dbReference>
<comment type="catalytic activity">
    <reaction evidence="5 6">
        <text>N(1)-(5-phospho-beta-D-ribosyl)glycinamide + (6R)-10-formyltetrahydrofolate = N(2)-formyl-N(1)-(5-phospho-beta-D-ribosyl)glycinamide + (6S)-5,6,7,8-tetrahydrofolate + H(+)</text>
        <dbReference type="Rhea" id="RHEA:15053"/>
        <dbReference type="ChEBI" id="CHEBI:15378"/>
        <dbReference type="ChEBI" id="CHEBI:57453"/>
        <dbReference type="ChEBI" id="CHEBI:143788"/>
        <dbReference type="ChEBI" id="CHEBI:147286"/>
        <dbReference type="ChEBI" id="CHEBI:195366"/>
        <dbReference type="EC" id="2.1.2.2"/>
    </reaction>
</comment>
<dbReference type="InterPro" id="IPR002376">
    <property type="entry name" value="Formyl_transf_N"/>
</dbReference>
<dbReference type="InterPro" id="IPR004607">
    <property type="entry name" value="GART"/>
</dbReference>
<protein>
    <recommendedName>
        <fullName evidence="6">Phosphoribosylglycinamide formyltransferase</fullName>
        <ecNumber evidence="6">2.1.2.2</ecNumber>
    </recommendedName>
    <alternativeName>
        <fullName evidence="6">5'-phosphoribosylglycinamide transformylase</fullName>
    </alternativeName>
    <alternativeName>
        <fullName evidence="6">GAR transformylase</fullName>
        <shortName evidence="6">GART</shortName>
    </alternativeName>
</protein>
<organism evidence="8 9">
    <name type="scientific">Enterococcus cecorum</name>
    <dbReference type="NCBI Taxonomy" id="44008"/>
    <lineage>
        <taxon>Bacteria</taxon>
        <taxon>Bacillati</taxon>
        <taxon>Bacillota</taxon>
        <taxon>Bacilli</taxon>
        <taxon>Lactobacillales</taxon>
        <taxon>Enterococcaceae</taxon>
        <taxon>Enterococcus</taxon>
    </lineage>
</organism>
<dbReference type="GO" id="GO:0005829">
    <property type="term" value="C:cytosol"/>
    <property type="evidence" value="ECO:0007669"/>
    <property type="project" value="TreeGrafter"/>
</dbReference>
<comment type="caution">
    <text evidence="8">The sequence shown here is derived from an EMBL/GenBank/DDBJ whole genome shotgun (WGS) entry which is preliminary data.</text>
</comment>
<keyword evidence="3 6" id="KW-0658">Purine biosynthesis</keyword>
<comment type="pathway">
    <text evidence="1 6">Purine metabolism; IMP biosynthesis via de novo pathway; N(2)-formyl-N(1)-(5-phospho-D-ribosyl)glycinamide from N(1)-(5-phospho-D-ribosyl)glycinamide (10-formyl THF route): step 1/1.</text>
</comment>
<proteinExistence type="inferred from homology"/>
<feature type="binding site" evidence="6">
    <location>
        <position position="106"/>
    </location>
    <ligand>
        <name>(6R)-10-formyltetrahydrofolate</name>
        <dbReference type="ChEBI" id="CHEBI:195366"/>
    </ligand>
</feature>
<dbReference type="SUPFAM" id="SSF53328">
    <property type="entry name" value="Formyltransferase"/>
    <property type="match status" value="1"/>
</dbReference>
<evidence type="ECO:0000256" key="1">
    <source>
        <dbReference type="ARBA" id="ARBA00005054"/>
    </source>
</evidence>
<dbReference type="UniPathway" id="UPA00074">
    <property type="reaction ID" value="UER00126"/>
</dbReference>
<dbReference type="PROSITE" id="PS00373">
    <property type="entry name" value="GART"/>
    <property type="match status" value="1"/>
</dbReference>
<feature type="site" description="Raises pKa of active site His" evidence="6">
    <location>
        <position position="144"/>
    </location>
</feature>
<dbReference type="EMBL" id="NFLC01000001">
    <property type="protein sequence ID" value="OUQ11804.1"/>
    <property type="molecule type" value="Genomic_DNA"/>
</dbReference>
<feature type="domain" description="Formyl transferase N-terminal" evidence="7">
    <location>
        <begin position="1"/>
        <end position="181"/>
    </location>
</feature>
<accession>A0A0I9WMT9</accession>
<reference evidence="9" key="1">
    <citation type="submission" date="2017-04" db="EMBL/GenBank/DDBJ databases">
        <title>Function of individual gut microbiota members based on whole genome sequencing of pure cultures obtained from chicken caecum.</title>
        <authorList>
            <person name="Medvecky M."/>
            <person name="Cejkova D."/>
            <person name="Polansky O."/>
            <person name="Karasova D."/>
            <person name="Kubasova T."/>
            <person name="Cizek A."/>
            <person name="Rychlik I."/>
        </authorList>
    </citation>
    <scope>NUCLEOTIDE SEQUENCE [LARGE SCALE GENOMIC DNA]</scope>
    <source>
        <strain evidence="9">An144</strain>
    </source>
</reference>
<evidence type="ECO:0000256" key="2">
    <source>
        <dbReference type="ARBA" id="ARBA00022679"/>
    </source>
</evidence>
<dbReference type="Gene3D" id="3.40.50.170">
    <property type="entry name" value="Formyl transferase, N-terminal domain"/>
    <property type="match status" value="1"/>
</dbReference>
<dbReference type="FunFam" id="3.40.50.170:FF:000007">
    <property type="entry name" value="Phosphoribosylglycinamide formyltransferase"/>
    <property type="match status" value="1"/>
</dbReference>
<feature type="binding site" evidence="6">
    <location>
        <begin position="89"/>
        <end position="92"/>
    </location>
    <ligand>
        <name>(6R)-10-formyltetrahydrofolate</name>
        <dbReference type="ChEBI" id="CHEBI:195366"/>
    </ligand>
</feature>
<dbReference type="Proteomes" id="UP000196074">
    <property type="component" value="Unassembled WGS sequence"/>
</dbReference>
<evidence type="ECO:0000256" key="6">
    <source>
        <dbReference type="HAMAP-Rule" id="MF_01930"/>
    </source>
</evidence>
<evidence type="ECO:0000259" key="7">
    <source>
        <dbReference type="Pfam" id="PF00551"/>
    </source>
</evidence>